<name>A0ACB7UL85_DIOAL</name>
<evidence type="ECO:0000313" key="1">
    <source>
        <dbReference type="EMBL" id="KAH7661179.1"/>
    </source>
</evidence>
<reference evidence="2" key="1">
    <citation type="journal article" date="2022" name="Nat. Commun.">
        <title>Chromosome evolution and the genetic basis of agronomically important traits in greater yam.</title>
        <authorList>
            <person name="Bredeson J.V."/>
            <person name="Lyons J.B."/>
            <person name="Oniyinde I.O."/>
            <person name="Okereke N.R."/>
            <person name="Kolade O."/>
            <person name="Nnabue I."/>
            <person name="Nwadili C.O."/>
            <person name="Hribova E."/>
            <person name="Parker M."/>
            <person name="Nwogha J."/>
            <person name="Shu S."/>
            <person name="Carlson J."/>
            <person name="Kariba R."/>
            <person name="Muthemba S."/>
            <person name="Knop K."/>
            <person name="Barton G.J."/>
            <person name="Sherwood A.V."/>
            <person name="Lopez-Montes A."/>
            <person name="Asiedu R."/>
            <person name="Jamnadass R."/>
            <person name="Muchugi A."/>
            <person name="Goodstein D."/>
            <person name="Egesi C.N."/>
            <person name="Featherston J."/>
            <person name="Asfaw A."/>
            <person name="Simpson G.G."/>
            <person name="Dolezel J."/>
            <person name="Hendre P.S."/>
            <person name="Van Deynze A."/>
            <person name="Kumar P.L."/>
            <person name="Obidiegwu J.E."/>
            <person name="Bhattacharjee R."/>
            <person name="Rokhsar D.S."/>
        </authorList>
    </citation>
    <scope>NUCLEOTIDE SEQUENCE [LARGE SCALE GENOMIC DNA]</scope>
    <source>
        <strain evidence="2">cv. TDa95/00328</strain>
    </source>
</reference>
<proteinExistence type="predicted"/>
<gene>
    <name evidence="1" type="ORF">IHE45_15G046200</name>
</gene>
<dbReference type="Proteomes" id="UP000827976">
    <property type="component" value="Chromosome 15"/>
</dbReference>
<sequence>MSPSAHDSLSSDFAHDDNYTPILDANPPIESPLSKETSKSLEVIPSPQRAKEDSTPKVMGTVSMSSSYPQLLRKNTGLKSFWVNKLIKKVKSSRPHEHESLREETTKLHKNLMTHGIDISITRDKIYEVLDMAKVAHDTSNGENNLNSPEKEELMVEEEGLKETKLFLTKMSQHMDEANMELIQIRKKLQELRAQEEKLKAHEKEKEHIISSGMSLLSDAPTIEEVNKSLTDIHQKIEALGGGSDKPQPSLSSKEALANFERAKAQL</sequence>
<comment type="caution">
    <text evidence="1">The sequence shown here is derived from an EMBL/GenBank/DDBJ whole genome shotgun (WGS) entry which is preliminary data.</text>
</comment>
<organism evidence="1 2">
    <name type="scientific">Dioscorea alata</name>
    <name type="common">Purple yam</name>
    <dbReference type="NCBI Taxonomy" id="55571"/>
    <lineage>
        <taxon>Eukaryota</taxon>
        <taxon>Viridiplantae</taxon>
        <taxon>Streptophyta</taxon>
        <taxon>Embryophyta</taxon>
        <taxon>Tracheophyta</taxon>
        <taxon>Spermatophyta</taxon>
        <taxon>Magnoliopsida</taxon>
        <taxon>Liliopsida</taxon>
        <taxon>Dioscoreales</taxon>
        <taxon>Dioscoreaceae</taxon>
        <taxon>Dioscorea</taxon>
    </lineage>
</organism>
<keyword evidence="2" id="KW-1185">Reference proteome</keyword>
<evidence type="ECO:0000313" key="2">
    <source>
        <dbReference type="Proteomes" id="UP000827976"/>
    </source>
</evidence>
<dbReference type="EMBL" id="CM037025">
    <property type="protein sequence ID" value="KAH7661179.1"/>
    <property type="molecule type" value="Genomic_DNA"/>
</dbReference>
<accession>A0ACB7UL85</accession>
<protein>
    <submittedName>
        <fullName evidence="1">Uncharacterized protein</fullName>
    </submittedName>
</protein>